<dbReference type="EMBL" id="CP002049">
    <property type="protein sequence ID" value="ADI13631.1"/>
    <property type="molecule type" value="Genomic_DNA"/>
</dbReference>
<evidence type="ECO:0008006" key="3">
    <source>
        <dbReference type="Google" id="ProtNLM"/>
    </source>
</evidence>
<gene>
    <name evidence="1" type="ordered locus">Trad_0494</name>
</gene>
<dbReference type="STRING" id="649638.Trad_0494"/>
<protein>
    <recommendedName>
        <fullName evidence="3">FAD dependent oxidoreductase</fullName>
    </recommendedName>
</protein>
<dbReference type="InterPro" id="IPR036188">
    <property type="entry name" value="FAD/NAD-bd_sf"/>
</dbReference>
<dbReference type="KEGG" id="tra:Trad_0494"/>
<dbReference type="eggNOG" id="COG3486">
    <property type="taxonomic scope" value="Bacteria"/>
</dbReference>
<dbReference type="SUPFAM" id="SSF51905">
    <property type="entry name" value="FAD/NAD(P)-binding domain"/>
    <property type="match status" value="1"/>
</dbReference>
<dbReference type="OrthoDB" id="370110at2"/>
<reference evidence="2" key="1">
    <citation type="submission" date="2010-05" db="EMBL/GenBank/DDBJ databases">
        <title>The complete genome of Truepera radiovictris DSM 17093.</title>
        <authorList>
            <consortium name="US DOE Joint Genome Institute (JGI-PGF)"/>
            <person name="Lucas S."/>
            <person name="Copeland A."/>
            <person name="Lapidus A."/>
            <person name="Glavina del Rio T."/>
            <person name="Dalin E."/>
            <person name="Tice H."/>
            <person name="Bruce D."/>
            <person name="Goodwin L."/>
            <person name="Pitluck S."/>
            <person name="Kyrpides N."/>
            <person name="Mavromatis K."/>
            <person name="Ovchinnikova G."/>
            <person name="Munk A.C."/>
            <person name="Detter J.C."/>
            <person name="Han C."/>
            <person name="Tapia R."/>
            <person name="Land M."/>
            <person name="Hauser L."/>
            <person name="Markowitz V."/>
            <person name="Cheng J.-F."/>
            <person name="Hugenholtz P."/>
            <person name="Woyke T."/>
            <person name="Wu D."/>
            <person name="Tindall B."/>
            <person name="Pomrenke H.G."/>
            <person name="Brambilla E."/>
            <person name="Klenk H.-P."/>
            <person name="Eisen J.A."/>
        </authorList>
    </citation>
    <scope>NUCLEOTIDE SEQUENCE [LARGE SCALE GENOMIC DNA]</scope>
    <source>
        <strain evidence="2">DSM 17093 / CIP 108686 / LMG 22925 / RQ-24</strain>
    </source>
</reference>
<organism evidence="1 2">
    <name type="scientific">Truepera radiovictrix (strain DSM 17093 / CIP 108686 / LMG 22925 / RQ-24)</name>
    <dbReference type="NCBI Taxonomy" id="649638"/>
    <lineage>
        <taxon>Bacteria</taxon>
        <taxon>Thermotogati</taxon>
        <taxon>Deinococcota</taxon>
        <taxon>Deinococci</taxon>
        <taxon>Trueperales</taxon>
        <taxon>Trueperaceae</taxon>
        <taxon>Truepera</taxon>
    </lineage>
</organism>
<dbReference type="PRINTS" id="PR00945">
    <property type="entry name" value="HGRDTASE"/>
</dbReference>
<dbReference type="Gene3D" id="3.50.50.60">
    <property type="entry name" value="FAD/NAD(P)-binding domain"/>
    <property type="match status" value="1"/>
</dbReference>
<dbReference type="RefSeq" id="WP_013177011.1">
    <property type="nucleotide sequence ID" value="NC_014221.1"/>
</dbReference>
<keyword evidence="2" id="KW-1185">Reference proteome</keyword>
<evidence type="ECO:0000313" key="2">
    <source>
        <dbReference type="Proteomes" id="UP000000379"/>
    </source>
</evidence>
<name>D7CS99_TRURR</name>
<accession>D7CS99</accession>
<reference evidence="1 2" key="2">
    <citation type="journal article" date="2011" name="Stand. Genomic Sci.">
        <title>Complete genome sequence of Truepera radiovictrix type strain (RQ-24).</title>
        <authorList>
            <person name="Ivanova N."/>
            <person name="Rohde C."/>
            <person name="Munk C."/>
            <person name="Nolan M."/>
            <person name="Lucas S."/>
            <person name="Del Rio T.G."/>
            <person name="Tice H."/>
            <person name="Deshpande S."/>
            <person name="Cheng J.F."/>
            <person name="Tapia R."/>
            <person name="Han C."/>
            <person name="Goodwin L."/>
            <person name="Pitluck S."/>
            <person name="Liolios K."/>
            <person name="Mavromatis K."/>
            <person name="Mikhailova N."/>
            <person name="Pati A."/>
            <person name="Chen A."/>
            <person name="Palaniappan K."/>
            <person name="Land M."/>
            <person name="Hauser L."/>
            <person name="Chang Y.J."/>
            <person name="Jeffries C.D."/>
            <person name="Brambilla E."/>
            <person name="Rohde M."/>
            <person name="Goker M."/>
            <person name="Tindall B.J."/>
            <person name="Woyke T."/>
            <person name="Bristow J."/>
            <person name="Eisen J.A."/>
            <person name="Markowitz V."/>
            <person name="Hugenholtz P."/>
            <person name="Kyrpides N.C."/>
            <person name="Klenk H.P."/>
            <person name="Lapidus A."/>
        </authorList>
    </citation>
    <scope>NUCLEOTIDE SEQUENCE [LARGE SCALE GENOMIC DNA]</scope>
    <source>
        <strain evidence="2">DSM 17093 / CIP 108686 / LMG 22925 / RQ-24</strain>
    </source>
</reference>
<dbReference type="HOGENOM" id="CLU_637670_0_0_0"/>
<dbReference type="AlphaFoldDB" id="D7CS99"/>
<sequence>MRPLSDVPLTVVGGRGPHGLALHLLLQDRGVSGYRLLDKAADWLPLYGPGGPMQAVGHLRSPAELDFALGVPERGMGAFEDDDGSFPLRGVYRLEDAAASAFNLSTTPAHRAPRLAFWRYANCVARRSGADAHVLQASAARLEPVWEGAEGHWRVHLEDGRSFATAAVVLATGLGPHLRVPRPWRPWWARLPEATRAHVLGFRYEGLAGKRVVVAGSSNLSSWEAAIRAAEAGAKVTLLSRALNPIEWQLPFAPHWFQADFMARFMALSPEKRLRTLRKTHVPNTSLPGLAARARALGVRVTFYARVQAAAPLWGGVQLQYRTPEGDHAEYADLLLAATGAAPRLRELPLIAETAREHRAPVVVGGPAKHRPILDDTGRWKNLPPLYPMGAHALTRGGLGVNTLASATAYLPLTLPHIARAAGLALPKSA</sequence>
<proteinExistence type="predicted"/>
<dbReference type="Proteomes" id="UP000000379">
    <property type="component" value="Chromosome"/>
</dbReference>
<evidence type="ECO:0000313" key="1">
    <source>
        <dbReference type="EMBL" id="ADI13631.1"/>
    </source>
</evidence>